<name>A0A9P7VNA9_9AGAR</name>
<evidence type="ECO:0000256" key="5">
    <source>
        <dbReference type="ARBA" id="ARBA00022989"/>
    </source>
</evidence>
<dbReference type="RefSeq" id="XP_043036551.1">
    <property type="nucleotide sequence ID" value="XM_043179421.1"/>
</dbReference>
<accession>A0A9P7VNA9</accession>
<keyword evidence="2" id="KW-0813">Transport</keyword>
<comment type="subcellular location">
    <subcellularLocation>
        <location evidence="1">Cell membrane</location>
        <topology evidence="1">Multi-pass membrane protein</topology>
    </subcellularLocation>
</comment>
<gene>
    <name evidence="9" type="ORF">BT62DRAFT_1078785</name>
</gene>
<keyword evidence="6" id="KW-0406">Ion transport</keyword>
<organism evidence="9 10">
    <name type="scientific">Guyanagaster necrorhizus</name>
    <dbReference type="NCBI Taxonomy" id="856835"/>
    <lineage>
        <taxon>Eukaryota</taxon>
        <taxon>Fungi</taxon>
        <taxon>Dikarya</taxon>
        <taxon>Basidiomycota</taxon>
        <taxon>Agaricomycotina</taxon>
        <taxon>Agaricomycetes</taxon>
        <taxon>Agaricomycetidae</taxon>
        <taxon>Agaricales</taxon>
        <taxon>Marasmiineae</taxon>
        <taxon>Physalacriaceae</taxon>
        <taxon>Guyanagaster</taxon>
    </lineage>
</organism>
<proteinExistence type="predicted"/>
<evidence type="ECO:0000256" key="3">
    <source>
        <dbReference type="ARBA" id="ARBA00022475"/>
    </source>
</evidence>
<protein>
    <submittedName>
        <fullName evidence="9">Uncharacterized protein</fullName>
    </submittedName>
</protein>
<evidence type="ECO:0000313" key="10">
    <source>
        <dbReference type="Proteomes" id="UP000812287"/>
    </source>
</evidence>
<evidence type="ECO:0000256" key="1">
    <source>
        <dbReference type="ARBA" id="ARBA00004651"/>
    </source>
</evidence>
<keyword evidence="4 8" id="KW-0812">Transmembrane</keyword>
<evidence type="ECO:0000256" key="8">
    <source>
        <dbReference type="SAM" id="Phobius"/>
    </source>
</evidence>
<dbReference type="GeneID" id="66101715"/>
<evidence type="ECO:0000256" key="7">
    <source>
        <dbReference type="ARBA" id="ARBA00023136"/>
    </source>
</evidence>
<comment type="caution">
    <text evidence="9">The sequence shown here is derived from an EMBL/GenBank/DDBJ whole genome shotgun (WGS) entry which is preliminary data.</text>
</comment>
<feature type="transmembrane region" description="Helical" evidence="8">
    <location>
        <begin position="50"/>
        <end position="70"/>
    </location>
</feature>
<dbReference type="AlphaFoldDB" id="A0A9P7VNA9"/>
<dbReference type="PANTHER" id="PTHR33281">
    <property type="entry name" value="UPF0187 PROTEIN YNEE"/>
    <property type="match status" value="1"/>
</dbReference>
<dbReference type="GO" id="GO:0005254">
    <property type="term" value="F:chloride channel activity"/>
    <property type="evidence" value="ECO:0007669"/>
    <property type="project" value="InterPro"/>
</dbReference>
<dbReference type="OrthoDB" id="3016255at2759"/>
<dbReference type="GO" id="GO:0005886">
    <property type="term" value="C:plasma membrane"/>
    <property type="evidence" value="ECO:0007669"/>
    <property type="project" value="UniProtKB-SubCell"/>
</dbReference>
<keyword evidence="5 8" id="KW-1133">Transmembrane helix</keyword>
<keyword evidence="3" id="KW-1003">Cell membrane</keyword>
<keyword evidence="10" id="KW-1185">Reference proteome</keyword>
<dbReference type="InterPro" id="IPR044669">
    <property type="entry name" value="YneE/VCCN1/2-like"/>
</dbReference>
<evidence type="ECO:0000256" key="4">
    <source>
        <dbReference type="ARBA" id="ARBA00022692"/>
    </source>
</evidence>
<evidence type="ECO:0000313" key="9">
    <source>
        <dbReference type="EMBL" id="KAG7443051.1"/>
    </source>
</evidence>
<dbReference type="PANTHER" id="PTHR33281:SF19">
    <property type="entry name" value="VOLTAGE-DEPENDENT ANION CHANNEL-FORMING PROTEIN YNEE"/>
    <property type="match status" value="1"/>
</dbReference>
<feature type="transmembrane region" description="Helical" evidence="8">
    <location>
        <begin position="25"/>
        <end position="44"/>
    </location>
</feature>
<evidence type="ECO:0000256" key="2">
    <source>
        <dbReference type="ARBA" id="ARBA00022448"/>
    </source>
</evidence>
<sequence>MVAYNPVLRGKWTLKKFNATVINDIWPEVLFFTAVATMVTFVSIKTPHSLAVNPQLLTVLGTVLGLVISFRTSSAYERSAVFCVCSF</sequence>
<evidence type="ECO:0000256" key="6">
    <source>
        <dbReference type="ARBA" id="ARBA00023065"/>
    </source>
</evidence>
<dbReference type="Pfam" id="PF25539">
    <property type="entry name" value="Bestrophin_2"/>
    <property type="match status" value="1"/>
</dbReference>
<dbReference type="EMBL" id="MU250547">
    <property type="protein sequence ID" value="KAG7443051.1"/>
    <property type="molecule type" value="Genomic_DNA"/>
</dbReference>
<dbReference type="Proteomes" id="UP000812287">
    <property type="component" value="Unassembled WGS sequence"/>
</dbReference>
<keyword evidence="7 8" id="KW-0472">Membrane</keyword>
<reference evidence="9" key="1">
    <citation type="submission" date="2020-11" db="EMBL/GenBank/DDBJ databases">
        <title>Adaptations for nitrogen fixation in a non-lichenized fungal sporocarp promotes dispersal by wood-feeding termites.</title>
        <authorList>
            <consortium name="DOE Joint Genome Institute"/>
            <person name="Koch R.A."/>
            <person name="Yoon G."/>
            <person name="Arayal U."/>
            <person name="Lail K."/>
            <person name="Amirebrahimi M."/>
            <person name="Labutti K."/>
            <person name="Lipzen A."/>
            <person name="Riley R."/>
            <person name="Barry K."/>
            <person name="Henrissat B."/>
            <person name="Grigoriev I.V."/>
            <person name="Herr J.R."/>
            <person name="Aime M.C."/>
        </authorList>
    </citation>
    <scope>NUCLEOTIDE SEQUENCE</scope>
    <source>
        <strain evidence="9">MCA 3950</strain>
    </source>
</reference>